<evidence type="ECO:0000313" key="1">
    <source>
        <dbReference type="EMBL" id="KAH7845975.1"/>
    </source>
</evidence>
<accession>A0ACB7XZ36</accession>
<proteinExistence type="predicted"/>
<evidence type="ECO:0000313" key="2">
    <source>
        <dbReference type="Proteomes" id="UP000828048"/>
    </source>
</evidence>
<keyword evidence="2" id="KW-1185">Reference proteome</keyword>
<sequence>MEKTPISKSTPPKPDDRVKIINLPSSVEKLSDLSDNIRATVVATIAEQFYGITGKDVDTTQMDGSLPMHILEKLSTPIDYSVHLKAEMNNYCGINECKFLVQAIFTSEREEESTGSKHALILSPAQGQRETIAQVDYTEPGHIIYRANMDFLHEYAYQFPLGNIIEWNLHSKLIKRIESIVYYSFLARSIADDLHTSCLPSMIETQAATSRFICKYTTEIAFYQAPFPVIYPTKSFFTGGRRTRSNFEFTQDRRLWSNIRISMNSASPMVVGASSSWSRAMLQISPYTFAALGIAIAIGVSVLGAAWGIYITGSSLIGAAIKAPRITSKNLISVIFCEAVAIYGVIVAIILQTKLESVPPSQLYAPESLRAGYAIFASGIIVGFANLVCGLCVGIIGSSCALSDAQNSSLFVKILVIEIFGSALGLFGVIVGIIMSAQATWPSAA</sequence>
<organism evidence="1 2">
    <name type="scientific">Vaccinium darrowii</name>
    <dbReference type="NCBI Taxonomy" id="229202"/>
    <lineage>
        <taxon>Eukaryota</taxon>
        <taxon>Viridiplantae</taxon>
        <taxon>Streptophyta</taxon>
        <taxon>Embryophyta</taxon>
        <taxon>Tracheophyta</taxon>
        <taxon>Spermatophyta</taxon>
        <taxon>Magnoliopsida</taxon>
        <taxon>eudicotyledons</taxon>
        <taxon>Gunneridae</taxon>
        <taxon>Pentapetalae</taxon>
        <taxon>asterids</taxon>
        <taxon>Ericales</taxon>
        <taxon>Ericaceae</taxon>
        <taxon>Vaccinioideae</taxon>
        <taxon>Vaccinieae</taxon>
        <taxon>Vaccinium</taxon>
    </lineage>
</organism>
<dbReference type="EMBL" id="CM037155">
    <property type="protein sequence ID" value="KAH7845975.1"/>
    <property type="molecule type" value="Genomic_DNA"/>
</dbReference>
<reference evidence="1 2" key="1">
    <citation type="journal article" date="2021" name="Hortic Res">
        <title>High-quality reference genome and annotation aids understanding of berry development for evergreen blueberry (Vaccinium darrowii).</title>
        <authorList>
            <person name="Yu J."/>
            <person name="Hulse-Kemp A.M."/>
            <person name="Babiker E."/>
            <person name="Staton M."/>
        </authorList>
    </citation>
    <scope>NUCLEOTIDE SEQUENCE [LARGE SCALE GENOMIC DNA]</scope>
    <source>
        <strain evidence="2">cv. NJ 8807/NJ 8810</strain>
        <tissue evidence="1">Young leaf</tissue>
    </source>
</reference>
<dbReference type="Proteomes" id="UP000828048">
    <property type="component" value="Chromosome 5"/>
</dbReference>
<protein>
    <submittedName>
        <fullName evidence="1">Uncharacterized protein</fullName>
    </submittedName>
</protein>
<comment type="caution">
    <text evidence="1">The sequence shown here is derived from an EMBL/GenBank/DDBJ whole genome shotgun (WGS) entry which is preliminary data.</text>
</comment>
<gene>
    <name evidence="1" type="ORF">Vadar_008189</name>
</gene>
<name>A0ACB7XZ36_9ERIC</name>